<dbReference type="GO" id="GO:0042254">
    <property type="term" value="P:ribosome biogenesis"/>
    <property type="evidence" value="ECO:0007669"/>
    <property type="project" value="UniProtKB-KW"/>
</dbReference>
<dbReference type="GO" id="GO:0005737">
    <property type="term" value="C:cytoplasm"/>
    <property type="evidence" value="ECO:0007669"/>
    <property type="project" value="UniProtKB-SubCell"/>
</dbReference>
<sequence length="150" mass="17201">MGRIRHKRNHHARRDISRAARTRARKLDADQVEQNLKDAKKNNELLNPDHLDIEKPGLGLFYCVECDRHFPSHGDREVHQKSKLHKRIAKKMHEEKAYTIEESMRAAGIGIDNTQRVPKDQQQQTQSNDNQGGNENINSSSTAQAMKTDA</sequence>
<evidence type="ECO:0000256" key="2">
    <source>
        <dbReference type="ARBA" id="ARBA00004496"/>
    </source>
</evidence>
<evidence type="ECO:0000256" key="3">
    <source>
        <dbReference type="ARBA" id="ARBA00022490"/>
    </source>
</evidence>
<keyword evidence="7" id="KW-0862">Zinc</keyword>
<dbReference type="FunCoup" id="A0A316VI63">
    <property type="interactions" value="214"/>
</dbReference>
<dbReference type="InParanoid" id="A0A316VI63"/>
<evidence type="ECO:0000313" key="14">
    <source>
        <dbReference type="Proteomes" id="UP000245771"/>
    </source>
</evidence>
<dbReference type="GO" id="GO:0008270">
    <property type="term" value="F:zinc ion binding"/>
    <property type="evidence" value="ECO:0007669"/>
    <property type="project" value="UniProtKB-KW"/>
</dbReference>
<dbReference type="SUPFAM" id="SSF57667">
    <property type="entry name" value="beta-beta-alpha zinc fingers"/>
    <property type="match status" value="1"/>
</dbReference>
<feature type="compositionally biased region" description="Basic residues" evidence="11">
    <location>
        <begin position="1"/>
        <end position="13"/>
    </location>
</feature>
<dbReference type="GeneID" id="37022197"/>
<dbReference type="Pfam" id="PF12171">
    <property type="entry name" value="zf-C2H2_jaz"/>
    <property type="match status" value="1"/>
</dbReference>
<feature type="region of interest" description="Disordered" evidence="11">
    <location>
        <begin position="1"/>
        <end position="26"/>
    </location>
</feature>
<protein>
    <recommendedName>
        <fullName evidence="12">C2H2-type domain-containing protein</fullName>
    </recommendedName>
</protein>
<keyword evidence="3" id="KW-0963">Cytoplasm</keyword>
<comment type="subcellular location">
    <subcellularLocation>
        <location evidence="2">Cytoplasm</location>
    </subcellularLocation>
    <subcellularLocation>
        <location evidence="1">Nucleus</location>
    </subcellularLocation>
</comment>
<evidence type="ECO:0000256" key="4">
    <source>
        <dbReference type="ARBA" id="ARBA00022517"/>
    </source>
</evidence>
<dbReference type="PROSITE" id="PS50157">
    <property type="entry name" value="ZINC_FINGER_C2H2_2"/>
    <property type="match status" value="1"/>
</dbReference>
<feature type="region of interest" description="Disordered" evidence="11">
    <location>
        <begin position="109"/>
        <end position="150"/>
    </location>
</feature>
<keyword evidence="14" id="KW-1185">Reference proteome</keyword>
<evidence type="ECO:0000256" key="5">
    <source>
        <dbReference type="ARBA" id="ARBA00022723"/>
    </source>
</evidence>
<dbReference type="PROSITE" id="PS00028">
    <property type="entry name" value="ZINC_FINGER_C2H2_1"/>
    <property type="match status" value="1"/>
</dbReference>
<dbReference type="InterPro" id="IPR022755">
    <property type="entry name" value="Znf_C2H2_jaz"/>
</dbReference>
<feature type="compositionally biased region" description="Low complexity" evidence="11">
    <location>
        <begin position="120"/>
        <end position="134"/>
    </location>
</feature>
<evidence type="ECO:0000313" key="13">
    <source>
        <dbReference type="EMBL" id="PWN36013.1"/>
    </source>
</evidence>
<accession>A0A316VI63</accession>
<comment type="similarity">
    <text evidence="9">Belongs to the ZNF593/BUD20 C2H2-type zinc-finger protein family.</text>
</comment>
<dbReference type="OrthoDB" id="24683at2759"/>
<evidence type="ECO:0000256" key="8">
    <source>
        <dbReference type="ARBA" id="ARBA00023242"/>
    </source>
</evidence>
<keyword evidence="5" id="KW-0479">Metal-binding</keyword>
<dbReference type="InterPro" id="IPR013087">
    <property type="entry name" value="Znf_C2H2_type"/>
</dbReference>
<dbReference type="PANTHER" id="PTHR46095">
    <property type="entry name" value="ZINC FINGER PROTEIN 593"/>
    <property type="match status" value="1"/>
</dbReference>
<dbReference type="STRING" id="1280837.A0A316VI63"/>
<gene>
    <name evidence="13" type="ORF">FA14DRAFT_172600</name>
</gene>
<feature type="domain" description="C2H2-type" evidence="12">
    <location>
        <begin position="61"/>
        <end position="85"/>
    </location>
</feature>
<feature type="compositionally biased region" description="Polar residues" evidence="11">
    <location>
        <begin position="135"/>
        <end position="150"/>
    </location>
</feature>
<evidence type="ECO:0000256" key="10">
    <source>
        <dbReference type="PROSITE-ProRule" id="PRU00042"/>
    </source>
</evidence>
<organism evidence="13 14">
    <name type="scientific">Meira miltonrushii</name>
    <dbReference type="NCBI Taxonomy" id="1280837"/>
    <lineage>
        <taxon>Eukaryota</taxon>
        <taxon>Fungi</taxon>
        <taxon>Dikarya</taxon>
        <taxon>Basidiomycota</taxon>
        <taxon>Ustilaginomycotina</taxon>
        <taxon>Exobasidiomycetes</taxon>
        <taxon>Exobasidiales</taxon>
        <taxon>Brachybasidiaceae</taxon>
        <taxon>Meira</taxon>
    </lineage>
</organism>
<dbReference type="EMBL" id="KZ819603">
    <property type="protein sequence ID" value="PWN36013.1"/>
    <property type="molecule type" value="Genomic_DNA"/>
</dbReference>
<evidence type="ECO:0000256" key="7">
    <source>
        <dbReference type="ARBA" id="ARBA00022833"/>
    </source>
</evidence>
<keyword evidence="4" id="KW-0690">Ribosome biogenesis</keyword>
<dbReference type="AlphaFoldDB" id="A0A316VI63"/>
<dbReference type="GO" id="GO:0005634">
    <property type="term" value="C:nucleus"/>
    <property type="evidence" value="ECO:0007669"/>
    <property type="project" value="UniProtKB-SubCell"/>
</dbReference>
<evidence type="ECO:0000256" key="1">
    <source>
        <dbReference type="ARBA" id="ARBA00004123"/>
    </source>
</evidence>
<keyword evidence="6 10" id="KW-0863">Zinc-finger</keyword>
<name>A0A316VI63_9BASI</name>
<evidence type="ECO:0000256" key="11">
    <source>
        <dbReference type="SAM" id="MobiDB-lite"/>
    </source>
</evidence>
<dbReference type="Gene3D" id="3.30.160.60">
    <property type="entry name" value="Classic Zinc Finger"/>
    <property type="match status" value="1"/>
</dbReference>
<evidence type="ECO:0000259" key="12">
    <source>
        <dbReference type="PROSITE" id="PS50157"/>
    </source>
</evidence>
<dbReference type="InterPro" id="IPR036236">
    <property type="entry name" value="Znf_C2H2_sf"/>
</dbReference>
<reference evidence="13 14" key="1">
    <citation type="journal article" date="2018" name="Mol. Biol. Evol.">
        <title>Broad Genomic Sampling Reveals a Smut Pathogenic Ancestry of the Fungal Clade Ustilaginomycotina.</title>
        <authorList>
            <person name="Kijpornyongpan T."/>
            <person name="Mondo S.J."/>
            <person name="Barry K."/>
            <person name="Sandor L."/>
            <person name="Lee J."/>
            <person name="Lipzen A."/>
            <person name="Pangilinan J."/>
            <person name="LaButti K."/>
            <person name="Hainaut M."/>
            <person name="Henrissat B."/>
            <person name="Grigoriev I.V."/>
            <person name="Spatafora J.W."/>
            <person name="Aime M.C."/>
        </authorList>
    </citation>
    <scope>NUCLEOTIDE SEQUENCE [LARGE SCALE GENOMIC DNA]</scope>
    <source>
        <strain evidence="13 14">MCA 3882</strain>
    </source>
</reference>
<dbReference type="RefSeq" id="XP_025356315.1">
    <property type="nucleotide sequence ID" value="XM_025500416.1"/>
</dbReference>
<proteinExistence type="inferred from homology"/>
<evidence type="ECO:0000256" key="6">
    <source>
        <dbReference type="ARBA" id="ARBA00022771"/>
    </source>
</evidence>
<dbReference type="InterPro" id="IPR051879">
    <property type="entry name" value="C2H2-ZF_Maturation_Protein"/>
</dbReference>
<dbReference type="PANTHER" id="PTHR46095:SF1">
    <property type="entry name" value="ZINC FINGER PROTEIN 593"/>
    <property type="match status" value="1"/>
</dbReference>
<keyword evidence="8" id="KW-0539">Nucleus</keyword>
<dbReference type="Proteomes" id="UP000245771">
    <property type="component" value="Unassembled WGS sequence"/>
</dbReference>
<evidence type="ECO:0000256" key="9">
    <source>
        <dbReference type="ARBA" id="ARBA00038064"/>
    </source>
</evidence>